<name>A0A7S4AJI6_9STRA</name>
<accession>A0A7S4AJI6</accession>
<dbReference type="GO" id="GO:0005783">
    <property type="term" value="C:endoplasmic reticulum"/>
    <property type="evidence" value="ECO:0007669"/>
    <property type="project" value="TreeGrafter"/>
</dbReference>
<dbReference type="Pfam" id="PF00168">
    <property type="entry name" value="C2"/>
    <property type="match status" value="1"/>
</dbReference>
<organism evidence="2">
    <name type="scientific">Pseudo-nitzschia australis</name>
    <dbReference type="NCBI Taxonomy" id="44445"/>
    <lineage>
        <taxon>Eukaryota</taxon>
        <taxon>Sar</taxon>
        <taxon>Stramenopiles</taxon>
        <taxon>Ochrophyta</taxon>
        <taxon>Bacillariophyta</taxon>
        <taxon>Bacillariophyceae</taxon>
        <taxon>Bacillariophycidae</taxon>
        <taxon>Bacillariales</taxon>
        <taxon>Bacillariaceae</taxon>
        <taxon>Pseudo-nitzschia</taxon>
    </lineage>
</organism>
<dbReference type="CDD" id="cd00030">
    <property type="entry name" value="C2"/>
    <property type="match status" value="1"/>
</dbReference>
<evidence type="ECO:0000259" key="1">
    <source>
        <dbReference type="PROSITE" id="PS50004"/>
    </source>
</evidence>
<reference evidence="2" key="1">
    <citation type="submission" date="2021-01" db="EMBL/GenBank/DDBJ databases">
        <authorList>
            <person name="Corre E."/>
            <person name="Pelletier E."/>
            <person name="Niang G."/>
            <person name="Scheremetjew M."/>
            <person name="Finn R."/>
            <person name="Kale V."/>
            <person name="Holt S."/>
            <person name="Cochrane G."/>
            <person name="Meng A."/>
            <person name="Brown T."/>
            <person name="Cohen L."/>
        </authorList>
    </citation>
    <scope>NUCLEOTIDE SEQUENCE</scope>
    <source>
        <strain evidence="2">10249 10 AB</strain>
    </source>
</reference>
<proteinExistence type="predicted"/>
<dbReference type="InterPro" id="IPR000008">
    <property type="entry name" value="C2_dom"/>
</dbReference>
<dbReference type="GO" id="GO:0008289">
    <property type="term" value="F:lipid binding"/>
    <property type="evidence" value="ECO:0007669"/>
    <property type="project" value="InterPro"/>
</dbReference>
<gene>
    <name evidence="2" type="ORF">PAUS00366_LOCUS10648</name>
</gene>
<dbReference type="InterPro" id="IPR045050">
    <property type="entry name" value="Synaptotagmin_plant"/>
</dbReference>
<dbReference type="EMBL" id="HBIX01014558">
    <property type="protein sequence ID" value="CAE0717895.1"/>
    <property type="molecule type" value="Transcribed_RNA"/>
</dbReference>
<evidence type="ECO:0000313" key="2">
    <source>
        <dbReference type="EMBL" id="CAE0717895.1"/>
    </source>
</evidence>
<protein>
    <recommendedName>
        <fullName evidence="1">C2 domain-containing protein</fullName>
    </recommendedName>
</protein>
<dbReference type="AlphaFoldDB" id="A0A7S4AJI6"/>
<dbReference type="Gene3D" id="2.60.40.150">
    <property type="entry name" value="C2 domain"/>
    <property type="match status" value="1"/>
</dbReference>
<dbReference type="PROSITE" id="PS50004">
    <property type="entry name" value="C2"/>
    <property type="match status" value="1"/>
</dbReference>
<dbReference type="PANTHER" id="PTHR10774:SF190">
    <property type="entry name" value="C2 CALCIUM_LIPID-BINDING ENDONUCLEASE_EXONUCLEASE_PHOSPHATASE-RELATED"/>
    <property type="match status" value="1"/>
</dbReference>
<dbReference type="SMART" id="SM00239">
    <property type="entry name" value="C2"/>
    <property type="match status" value="1"/>
</dbReference>
<dbReference type="InterPro" id="IPR035892">
    <property type="entry name" value="C2_domain_sf"/>
</dbReference>
<dbReference type="PANTHER" id="PTHR10774">
    <property type="entry name" value="EXTENDED SYNAPTOTAGMIN-RELATED"/>
    <property type="match status" value="1"/>
</dbReference>
<dbReference type="SUPFAM" id="SSF49562">
    <property type="entry name" value="C2 domain (Calcium/lipid-binding domain, CaLB)"/>
    <property type="match status" value="1"/>
</dbReference>
<sequence length="134" mass="15456">MGILKVRLIKSTNVVNKDLFGKSDPYVRLELEQDNYLKDRDFGYQVSSVKRNDLHPVWNEDFAFSNIPGTLENMVLTLKVLDKDFGKRDNKCGKCKIKLDKEGISSLPKRIEKTTDRKLLRSNGKIVLDISYHP</sequence>
<feature type="domain" description="C2" evidence="1">
    <location>
        <begin position="1"/>
        <end position="115"/>
    </location>
</feature>